<comment type="similarity">
    <text evidence="1">Belongs to the GerABKA family.</text>
</comment>
<dbReference type="PANTHER" id="PTHR22550">
    <property type="entry name" value="SPORE GERMINATION PROTEIN"/>
    <property type="match status" value="1"/>
</dbReference>
<feature type="compositionally biased region" description="Basic residues" evidence="3">
    <location>
        <begin position="384"/>
        <end position="395"/>
    </location>
</feature>
<evidence type="ECO:0000313" key="5">
    <source>
        <dbReference type="EMBL" id="SFE10582.1"/>
    </source>
</evidence>
<proteinExistence type="inferred from homology"/>
<evidence type="ECO:0000256" key="1">
    <source>
        <dbReference type="ARBA" id="ARBA00005278"/>
    </source>
</evidence>
<dbReference type="RefSeq" id="WP_046230436.1">
    <property type="nucleotide sequence ID" value="NZ_FONN01000001.1"/>
</dbReference>
<dbReference type="GO" id="GO:0009847">
    <property type="term" value="P:spore germination"/>
    <property type="evidence" value="ECO:0007669"/>
    <property type="project" value="InterPro"/>
</dbReference>
<dbReference type="Pfam" id="PF03323">
    <property type="entry name" value="GerA"/>
    <property type="match status" value="1"/>
</dbReference>
<dbReference type="InterPro" id="IPR004995">
    <property type="entry name" value="Spore_Ger"/>
</dbReference>
<dbReference type="InterPro" id="IPR050768">
    <property type="entry name" value="UPF0353/GerABKA_families"/>
</dbReference>
<protein>
    <submittedName>
        <fullName evidence="5">GerA spore germination protein</fullName>
    </submittedName>
</protein>
<keyword evidence="2 4" id="KW-0472">Membrane</keyword>
<dbReference type="OrthoDB" id="1726708at2"/>
<dbReference type="Proteomes" id="UP000183410">
    <property type="component" value="Unassembled WGS sequence"/>
</dbReference>
<keyword evidence="4" id="KW-0812">Transmembrane</keyword>
<evidence type="ECO:0000256" key="3">
    <source>
        <dbReference type="SAM" id="MobiDB-lite"/>
    </source>
</evidence>
<dbReference type="EMBL" id="FONN01000001">
    <property type="protein sequence ID" value="SFE10582.1"/>
    <property type="molecule type" value="Genomic_DNA"/>
</dbReference>
<dbReference type="PIRSF" id="PIRSF005690">
    <property type="entry name" value="GerBA"/>
    <property type="match status" value="1"/>
</dbReference>
<feature type="transmembrane region" description="Helical" evidence="4">
    <location>
        <begin position="303"/>
        <end position="336"/>
    </location>
</feature>
<name>A0A1I1XTC1_9BACL</name>
<keyword evidence="4" id="KW-1133">Transmembrane helix</keyword>
<feature type="region of interest" description="Disordered" evidence="3">
    <location>
        <begin position="376"/>
        <end position="395"/>
    </location>
</feature>
<dbReference type="AlphaFoldDB" id="A0A1I1XTC1"/>
<reference evidence="6" key="1">
    <citation type="submission" date="2016-10" db="EMBL/GenBank/DDBJ databases">
        <authorList>
            <person name="Varghese N."/>
            <person name="Submissions S."/>
        </authorList>
    </citation>
    <scope>NUCLEOTIDE SEQUENCE [LARGE SCALE GENOMIC DNA]</scope>
    <source>
        <strain evidence="6">CGMCC 1.10223</strain>
    </source>
</reference>
<evidence type="ECO:0000256" key="4">
    <source>
        <dbReference type="SAM" id="Phobius"/>
    </source>
</evidence>
<organism evidence="5 6">
    <name type="scientific">Paenibacillus algorifonticola</name>
    <dbReference type="NCBI Taxonomy" id="684063"/>
    <lineage>
        <taxon>Bacteria</taxon>
        <taxon>Bacillati</taxon>
        <taxon>Bacillota</taxon>
        <taxon>Bacilli</taxon>
        <taxon>Bacillales</taxon>
        <taxon>Paenibacillaceae</taxon>
        <taxon>Paenibacillus</taxon>
    </lineage>
</organism>
<evidence type="ECO:0000313" key="6">
    <source>
        <dbReference type="Proteomes" id="UP000183410"/>
    </source>
</evidence>
<gene>
    <name evidence="5" type="ORF">SAMN04487969_10175</name>
</gene>
<accession>A0A1I1XTC1</accession>
<keyword evidence="6" id="KW-1185">Reference proteome</keyword>
<dbReference type="GO" id="GO:0016020">
    <property type="term" value="C:membrane"/>
    <property type="evidence" value="ECO:0007669"/>
    <property type="project" value="InterPro"/>
</dbReference>
<dbReference type="PANTHER" id="PTHR22550:SF5">
    <property type="entry name" value="LEUCINE ZIPPER PROTEIN 4"/>
    <property type="match status" value="1"/>
</dbReference>
<evidence type="ECO:0000256" key="2">
    <source>
        <dbReference type="ARBA" id="ARBA00023136"/>
    </source>
</evidence>
<sequence length="395" mass="44666">MQSHVSQPHEKISLPASLEACIKHIQTEIGGSSDLVIKCFSCLHLWPGALVYIEGMIDVQMLHQSVLGSLMGYANEHTPKFDDPNDRLIHVKEDVLIAGNTDYIDEMELLFHRLLSGAIILLLDNSSQAISISAAGWEDRSITEPQSQSVVRGPMEAFTENLRTNTTLIRRRIKDSQLWMETRQIGKITKTSVALMYVNHLVDKGVLEEVRRRLDDIDIDSILESGYIEELIQDVTLTPFPTIYNSERPDTVAAGLLEGRVAIIVDGTPFVMLIPSLFVHFFQSPEDYYQRADISTLLRLIRYLSFFIAMLAPSFYIILAATFGFFGILLGLLAILLHLTNLRSFGAAYMSPFGPFVASDIKDSLFRMPWTHMMNRPYSNGNGQKKRQKKRTKRL</sequence>